<dbReference type="Pfam" id="PF00491">
    <property type="entry name" value="Arginase"/>
    <property type="match status" value="1"/>
</dbReference>
<evidence type="ECO:0000256" key="1">
    <source>
        <dbReference type="ARBA" id="ARBA00009227"/>
    </source>
</evidence>
<dbReference type="InterPro" id="IPR005925">
    <property type="entry name" value="Agmatinase-rel"/>
</dbReference>
<organism evidence="4">
    <name type="scientific">marine sediment metagenome</name>
    <dbReference type="NCBI Taxonomy" id="412755"/>
    <lineage>
        <taxon>unclassified sequences</taxon>
        <taxon>metagenomes</taxon>
        <taxon>ecological metagenomes</taxon>
    </lineage>
</organism>
<protein>
    <recommendedName>
        <fullName evidence="5">Agmatinase</fullName>
    </recommendedName>
</protein>
<reference evidence="4" key="1">
    <citation type="journal article" date="2015" name="Nature">
        <title>Complex archaea that bridge the gap between prokaryotes and eukaryotes.</title>
        <authorList>
            <person name="Spang A."/>
            <person name="Saw J.H."/>
            <person name="Jorgensen S.L."/>
            <person name="Zaremba-Niedzwiedzka K."/>
            <person name="Martijn J."/>
            <person name="Lind A.E."/>
            <person name="van Eijk R."/>
            <person name="Schleper C."/>
            <person name="Guy L."/>
            <person name="Ettema T.J."/>
        </authorList>
    </citation>
    <scope>NUCLEOTIDE SEQUENCE</scope>
</reference>
<evidence type="ECO:0000313" key="4">
    <source>
        <dbReference type="EMBL" id="KKN73311.1"/>
    </source>
</evidence>
<dbReference type="InterPro" id="IPR023696">
    <property type="entry name" value="Ureohydrolase_dom_sf"/>
</dbReference>
<dbReference type="AlphaFoldDB" id="A0A0F9VII6"/>
<proteinExistence type="inferred from homology"/>
<dbReference type="SUPFAM" id="SSF52768">
    <property type="entry name" value="Arginase/deacetylase"/>
    <property type="match status" value="1"/>
</dbReference>
<dbReference type="GO" id="GO:0008783">
    <property type="term" value="F:agmatinase activity"/>
    <property type="evidence" value="ECO:0007669"/>
    <property type="project" value="TreeGrafter"/>
</dbReference>
<dbReference type="CDD" id="cd11593">
    <property type="entry name" value="Agmatinase-like_2"/>
    <property type="match status" value="1"/>
</dbReference>
<dbReference type="EMBL" id="LAZR01000346">
    <property type="protein sequence ID" value="KKN73311.1"/>
    <property type="molecule type" value="Genomic_DNA"/>
</dbReference>
<dbReference type="PROSITE" id="PS51409">
    <property type="entry name" value="ARGINASE_2"/>
    <property type="match status" value="1"/>
</dbReference>
<comment type="caution">
    <text evidence="4">The sequence shown here is derived from an EMBL/GenBank/DDBJ whole genome shotgun (WGS) entry which is preliminary data.</text>
</comment>
<dbReference type="NCBIfam" id="TIGR01230">
    <property type="entry name" value="agmatinase"/>
    <property type="match status" value="1"/>
</dbReference>
<dbReference type="GO" id="GO:0046872">
    <property type="term" value="F:metal ion binding"/>
    <property type="evidence" value="ECO:0007669"/>
    <property type="project" value="UniProtKB-KW"/>
</dbReference>
<evidence type="ECO:0000256" key="3">
    <source>
        <dbReference type="ARBA" id="ARBA00022801"/>
    </source>
</evidence>
<name>A0A0F9VII6_9ZZZZ</name>
<dbReference type="Gene3D" id="3.40.800.10">
    <property type="entry name" value="Ureohydrolase domain"/>
    <property type="match status" value="1"/>
</dbReference>
<evidence type="ECO:0000256" key="2">
    <source>
        <dbReference type="ARBA" id="ARBA00022723"/>
    </source>
</evidence>
<gene>
    <name evidence="4" type="ORF">LCGC14_0402070</name>
</gene>
<dbReference type="GO" id="GO:0033389">
    <property type="term" value="P:putrescine biosynthetic process from arginine, via agmatine"/>
    <property type="evidence" value="ECO:0007669"/>
    <property type="project" value="TreeGrafter"/>
</dbReference>
<keyword evidence="2" id="KW-0479">Metal-binding</keyword>
<dbReference type="PANTHER" id="PTHR11358">
    <property type="entry name" value="ARGINASE/AGMATINASE"/>
    <property type="match status" value="1"/>
</dbReference>
<keyword evidence="3" id="KW-0378">Hydrolase</keyword>
<dbReference type="PANTHER" id="PTHR11358:SF26">
    <property type="entry name" value="GUANIDINO ACID HYDROLASE, MITOCHONDRIAL"/>
    <property type="match status" value="1"/>
</dbReference>
<evidence type="ECO:0008006" key="5">
    <source>
        <dbReference type="Google" id="ProtNLM"/>
    </source>
</evidence>
<dbReference type="InterPro" id="IPR006035">
    <property type="entry name" value="Ureohydrolase"/>
</dbReference>
<accession>A0A0F9VII6</accession>
<dbReference type="PROSITE" id="PS01053">
    <property type="entry name" value="ARGINASE_1"/>
    <property type="match status" value="1"/>
</dbReference>
<dbReference type="PIRSF" id="PIRSF036979">
    <property type="entry name" value="Arginase"/>
    <property type="match status" value="1"/>
</dbReference>
<sequence length="287" mass="31207">MTHTPDNFLGLEPQFSDPAAARYAILPVPYEGTVTYRSGTAAGPAAIIEASQQVELFDEQLLREFHTAGVATLTPPAPADDPAEMMQRVHQAALPVMAADKFLLTLGGEHSITLPLVQAAAETFSPISVLQIDAHADLRDSYDGSGLSHACVMRRVLAVTEHICQVGIRNISQEEFDECRPQVDRCITPRAIHDDPNWIDRAMGMLGERVYVTIDIDGLDPSIAPGVGTPEPGGLLWGQTIDLLRRVCAERQVVAADIVEVRPIPPNHITEFLAARLAYKLIAYTQA</sequence>
<dbReference type="InterPro" id="IPR020855">
    <property type="entry name" value="Ureohydrolase_Mn_BS"/>
</dbReference>
<comment type="similarity">
    <text evidence="1">Belongs to the arginase family. Agmatinase subfamily.</text>
</comment>